<proteinExistence type="predicted"/>
<sequence>MTSQTSFPFYSLLKRKKKREREREREVMRLYAFESAAFSSENHSMNGSVNSVIDDMFNLLELAVRGLLATMREEQWPYMGSLCSKRLQDRIQRSFPVEYKTVVDGIYERSWESYLTENAGVFCFTQKRDAKRPSIEWMIGLGAMRCYFLSEDIERVHDSDEMLGRFVRDHCRKGLEKICRTILMELFSAIIGTEPEEDEGEDDTMSSIAEYELGSLVLWKPVLRKLWLHPIKGRKLPLRDLERPCQQLGFHIRLRCRWATYIGNNLILKYIHICVLRVLLNVVGPPLQPSKRNQREYTEGTLLVGFSESLGKYIVSLEETDMWGRIPPIPGNSLRRGLVRP</sequence>
<comment type="caution">
    <text evidence="1">The sequence shown here is derived from an EMBL/GenBank/DDBJ whole genome shotgun (WGS) entry which is preliminary data.</text>
</comment>
<accession>K2NME7</accession>
<gene>
    <name evidence="1" type="ORF">MOQ_006175</name>
</gene>
<reference evidence="1 2" key="1">
    <citation type="journal article" date="2012" name="BMC Genomics">
        <title>Comparative genomic analysis of human infective Trypanosoma cruzi lineages with the bat-restricted subspecies T. cruzi marinkellei.</title>
        <authorList>
            <person name="Franzen O."/>
            <person name="Talavera-Lopez C."/>
            <person name="Ochaya S."/>
            <person name="Butler C.E."/>
            <person name="Messenger L.A."/>
            <person name="Lewis M.D."/>
            <person name="Llewellyn M.S."/>
            <person name="Marinkelle C.J."/>
            <person name="Tyler K.M."/>
            <person name="Miles M.A."/>
            <person name="Andersson B."/>
        </authorList>
    </citation>
    <scope>NUCLEOTIDE SEQUENCE [LARGE SCALE GENOMIC DNA]</scope>
    <source>
        <strain evidence="1 2">B7</strain>
    </source>
</reference>
<evidence type="ECO:0000313" key="2">
    <source>
        <dbReference type="Proteomes" id="UP000007350"/>
    </source>
</evidence>
<keyword evidence="2" id="KW-1185">Reference proteome</keyword>
<dbReference type="EMBL" id="AHKC01012492">
    <property type="protein sequence ID" value="EKF30022.1"/>
    <property type="molecule type" value="Genomic_DNA"/>
</dbReference>
<protein>
    <submittedName>
        <fullName evidence="1">Uncharacterized protein</fullName>
    </submittedName>
</protein>
<dbReference type="Proteomes" id="UP000007350">
    <property type="component" value="Unassembled WGS sequence"/>
</dbReference>
<name>K2NME7_TRYCR</name>
<organism evidence="1 2">
    <name type="scientific">Trypanosoma cruzi marinkellei</name>
    <dbReference type="NCBI Taxonomy" id="85056"/>
    <lineage>
        <taxon>Eukaryota</taxon>
        <taxon>Discoba</taxon>
        <taxon>Euglenozoa</taxon>
        <taxon>Kinetoplastea</taxon>
        <taxon>Metakinetoplastina</taxon>
        <taxon>Trypanosomatida</taxon>
        <taxon>Trypanosomatidae</taxon>
        <taxon>Trypanosoma</taxon>
        <taxon>Schizotrypanum</taxon>
    </lineage>
</organism>
<evidence type="ECO:0000313" key="1">
    <source>
        <dbReference type="EMBL" id="EKF30022.1"/>
    </source>
</evidence>
<dbReference type="AlphaFoldDB" id="K2NME7"/>
<dbReference type="OrthoDB" id="240673at2759"/>